<organism evidence="1 2">
    <name type="scientific">Euphydryas editha</name>
    <name type="common">Edith's checkerspot</name>
    <dbReference type="NCBI Taxonomy" id="104508"/>
    <lineage>
        <taxon>Eukaryota</taxon>
        <taxon>Metazoa</taxon>
        <taxon>Ecdysozoa</taxon>
        <taxon>Arthropoda</taxon>
        <taxon>Hexapoda</taxon>
        <taxon>Insecta</taxon>
        <taxon>Pterygota</taxon>
        <taxon>Neoptera</taxon>
        <taxon>Endopterygota</taxon>
        <taxon>Lepidoptera</taxon>
        <taxon>Glossata</taxon>
        <taxon>Ditrysia</taxon>
        <taxon>Papilionoidea</taxon>
        <taxon>Nymphalidae</taxon>
        <taxon>Nymphalinae</taxon>
        <taxon>Euphydryas</taxon>
    </lineage>
</organism>
<evidence type="ECO:0000313" key="1">
    <source>
        <dbReference type="EMBL" id="CAH2092592.1"/>
    </source>
</evidence>
<evidence type="ECO:0000313" key="2">
    <source>
        <dbReference type="Proteomes" id="UP001153954"/>
    </source>
</evidence>
<comment type="caution">
    <text evidence="1">The sequence shown here is derived from an EMBL/GenBank/DDBJ whole genome shotgun (WGS) entry which is preliminary data.</text>
</comment>
<dbReference type="EMBL" id="CAKOGL010000012">
    <property type="protein sequence ID" value="CAH2092592.1"/>
    <property type="molecule type" value="Genomic_DNA"/>
</dbReference>
<keyword evidence="2" id="KW-1185">Reference proteome</keyword>
<gene>
    <name evidence="1" type="ORF">EEDITHA_LOCUS8339</name>
</gene>
<proteinExistence type="predicted"/>
<name>A0AAU9U1M1_EUPED</name>
<accession>A0AAU9U1M1</accession>
<dbReference type="Proteomes" id="UP001153954">
    <property type="component" value="Unassembled WGS sequence"/>
</dbReference>
<sequence>MCSILHAQTDIAKKLIDINQIHVPTNLLRSQQSSSSVSSSSPEPTPAQHFLQDLGNKRRRCAGCYNIYRHNCETPKAVTNKAKKISTICNTCLKTYCLSCFTQAHT</sequence>
<reference evidence="1" key="1">
    <citation type="submission" date="2022-03" db="EMBL/GenBank/DDBJ databases">
        <authorList>
            <person name="Tunstrom K."/>
        </authorList>
    </citation>
    <scope>NUCLEOTIDE SEQUENCE</scope>
</reference>
<dbReference type="AlphaFoldDB" id="A0AAU9U1M1"/>
<protein>
    <recommendedName>
        <fullName evidence="3">IBR domain-containing protein</fullName>
    </recommendedName>
</protein>
<evidence type="ECO:0008006" key="3">
    <source>
        <dbReference type="Google" id="ProtNLM"/>
    </source>
</evidence>